<dbReference type="Proteomes" id="UP000694569">
    <property type="component" value="Unplaced"/>
</dbReference>
<dbReference type="GO" id="GO:0016020">
    <property type="term" value="C:membrane"/>
    <property type="evidence" value="ECO:0007669"/>
    <property type="project" value="UniProtKB-SubCell"/>
</dbReference>
<keyword evidence="10 12" id="KW-0807">Transducer</keyword>
<keyword evidence="3 12" id="KW-0919">Taste</keyword>
<feature type="transmembrane region" description="Helical" evidence="13">
    <location>
        <begin position="225"/>
        <end position="246"/>
    </location>
</feature>
<organism evidence="14 15">
    <name type="scientific">Leptobrachium leishanense</name>
    <name type="common">Leishan spiny toad</name>
    <dbReference type="NCBI Taxonomy" id="445787"/>
    <lineage>
        <taxon>Eukaryota</taxon>
        <taxon>Metazoa</taxon>
        <taxon>Chordata</taxon>
        <taxon>Craniata</taxon>
        <taxon>Vertebrata</taxon>
        <taxon>Euteleostomi</taxon>
        <taxon>Amphibia</taxon>
        <taxon>Batrachia</taxon>
        <taxon>Anura</taxon>
        <taxon>Pelobatoidea</taxon>
        <taxon>Megophryidae</taxon>
        <taxon>Leptobrachium</taxon>
    </lineage>
</organism>
<feature type="transmembrane region" description="Helical" evidence="13">
    <location>
        <begin position="258"/>
        <end position="281"/>
    </location>
</feature>
<keyword evidence="15" id="KW-1185">Reference proteome</keyword>
<reference evidence="14" key="1">
    <citation type="submission" date="2025-08" db="UniProtKB">
        <authorList>
            <consortium name="Ensembl"/>
        </authorList>
    </citation>
    <scope>IDENTIFICATION</scope>
</reference>
<sequence length="314" mass="35635">RSPIQTDENEKSSTLSRYDYITLISLILETLLGSLGNSFIVAVNLCDLLTHGELNSFDLILTCLGLSRWVLQFLVLTVLQYSWLFYSNSSMWFATWLCVLYCVRIANIQNFIFNLLKKHFDRLLPWFLMASVAISVVFSTPWAYNIIQNALYYDNDTDSTETGDEPFFLGSKNFASFSTLCALGSLPPFLIFCTAALMVVSSLMKHVQKMKEQEKTGFREPSVKAHYGAVMSIGLFFIFYLFYMVTFNIYISQTVDSSLVKCFCAVTIGAYPSIHSLFLVLRITLGKCSLNPPITEQQIRSPVLCFRYLANLAC</sequence>
<dbReference type="InterPro" id="IPR007960">
    <property type="entry name" value="TAS2R"/>
</dbReference>
<evidence type="ECO:0000256" key="9">
    <source>
        <dbReference type="ARBA" id="ARBA00023170"/>
    </source>
</evidence>
<dbReference type="GO" id="GO:0033038">
    <property type="term" value="F:bitter taste receptor activity"/>
    <property type="evidence" value="ECO:0007669"/>
    <property type="project" value="InterPro"/>
</dbReference>
<keyword evidence="7 12" id="KW-0297">G-protein coupled receptor</keyword>
<proteinExistence type="inferred from homology"/>
<evidence type="ECO:0000256" key="2">
    <source>
        <dbReference type="ARBA" id="ARBA00007376"/>
    </source>
</evidence>
<dbReference type="Ensembl" id="ENSLLET00000050321.1">
    <property type="protein sequence ID" value="ENSLLEP00000048431.1"/>
    <property type="gene ID" value="ENSLLEG00000030520.1"/>
</dbReference>
<dbReference type="PANTHER" id="PTHR11394:SF151">
    <property type="entry name" value="TASTE RECEPTOR TYPE 2"/>
    <property type="match status" value="1"/>
</dbReference>
<evidence type="ECO:0000256" key="7">
    <source>
        <dbReference type="ARBA" id="ARBA00023040"/>
    </source>
</evidence>
<dbReference type="GO" id="GO:0004930">
    <property type="term" value="F:G protein-coupled receptor activity"/>
    <property type="evidence" value="ECO:0007669"/>
    <property type="project" value="UniProtKB-KW"/>
</dbReference>
<evidence type="ECO:0000256" key="11">
    <source>
        <dbReference type="RuleBase" id="RU004423"/>
    </source>
</evidence>
<feature type="transmembrane region" description="Helical" evidence="13">
    <location>
        <begin position="20"/>
        <end position="45"/>
    </location>
</feature>
<feature type="transmembrane region" description="Helical" evidence="13">
    <location>
        <begin position="123"/>
        <end position="144"/>
    </location>
</feature>
<evidence type="ECO:0000256" key="12">
    <source>
        <dbReference type="RuleBase" id="RU004424"/>
    </source>
</evidence>
<evidence type="ECO:0000256" key="8">
    <source>
        <dbReference type="ARBA" id="ARBA00023136"/>
    </source>
</evidence>
<dbReference type="SUPFAM" id="SSF81321">
    <property type="entry name" value="Family A G protein-coupled receptor-like"/>
    <property type="match status" value="1"/>
</dbReference>
<accession>A0A8C5R6Q2</accession>
<dbReference type="Pfam" id="PF05296">
    <property type="entry name" value="TAS2R"/>
    <property type="match status" value="1"/>
</dbReference>
<protein>
    <recommendedName>
        <fullName evidence="12">Taste receptor type 2</fullName>
    </recommendedName>
</protein>
<keyword evidence="4 12" id="KW-0716">Sensory transduction</keyword>
<evidence type="ECO:0000256" key="1">
    <source>
        <dbReference type="ARBA" id="ARBA00004141"/>
    </source>
</evidence>
<comment type="similarity">
    <text evidence="2 11">Belongs to the G-protein coupled receptor T2R family.</text>
</comment>
<evidence type="ECO:0000256" key="3">
    <source>
        <dbReference type="ARBA" id="ARBA00022480"/>
    </source>
</evidence>
<dbReference type="AlphaFoldDB" id="A0A8C5R6Q2"/>
<evidence type="ECO:0000313" key="15">
    <source>
        <dbReference type="Proteomes" id="UP000694569"/>
    </source>
</evidence>
<evidence type="ECO:0000256" key="6">
    <source>
        <dbReference type="ARBA" id="ARBA00022989"/>
    </source>
</evidence>
<name>A0A8C5R6Q2_9ANUR</name>
<evidence type="ECO:0000256" key="5">
    <source>
        <dbReference type="ARBA" id="ARBA00022692"/>
    </source>
</evidence>
<dbReference type="PANTHER" id="PTHR11394">
    <property type="entry name" value="TASTE RECEPTOR TYPE 2"/>
    <property type="match status" value="1"/>
</dbReference>
<dbReference type="GeneTree" id="ENSGT01150000286961"/>
<evidence type="ECO:0000256" key="10">
    <source>
        <dbReference type="ARBA" id="ARBA00023224"/>
    </source>
</evidence>
<keyword evidence="5 12" id="KW-0812">Transmembrane</keyword>
<keyword evidence="8 12" id="KW-0472">Membrane</keyword>
<feature type="transmembrane region" description="Helical" evidence="13">
    <location>
        <begin position="174"/>
        <end position="204"/>
    </location>
</feature>
<evidence type="ECO:0000256" key="13">
    <source>
        <dbReference type="SAM" id="Phobius"/>
    </source>
</evidence>
<evidence type="ECO:0000256" key="4">
    <source>
        <dbReference type="ARBA" id="ARBA00022606"/>
    </source>
</evidence>
<comment type="subcellular location">
    <subcellularLocation>
        <location evidence="1 12">Membrane</location>
        <topology evidence="1 12">Multi-pass membrane protein</topology>
    </subcellularLocation>
</comment>
<reference evidence="14" key="2">
    <citation type="submission" date="2025-09" db="UniProtKB">
        <authorList>
            <consortium name="Ensembl"/>
        </authorList>
    </citation>
    <scope>IDENTIFICATION</scope>
</reference>
<keyword evidence="9 12" id="KW-0675">Receptor</keyword>
<evidence type="ECO:0000313" key="14">
    <source>
        <dbReference type="Ensembl" id="ENSLLEP00000048431.1"/>
    </source>
</evidence>
<keyword evidence="6 13" id="KW-1133">Transmembrane helix</keyword>